<feature type="compositionally biased region" description="Basic and acidic residues" evidence="4">
    <location>
        <begin position="1"/>
        <end position="10"/>
    </location>
</feature>
<evidence type="ECO:0000313" key="5">
    <source>
        <dbReference type="EMBL" id="MDI5885420.1"/>
    </source>
</evidence>
<feature type="repeat" description="TPR" evidence="3">
    <location>
        <begin position="93"/>
        <end position="126"/>
    </location>
</feature>
<dbReference type="Proteomes" id="UP001229025">
    <property type="component" value="Unassembled WGS sequence"/>
</dbReference>
<keyword evidence="6" id="KW-1185">Reference proteome</keyword>
<dbReference type="SMART" id="SM00028">
    <property type="entry name" value="TPR"/>
    <property type="match status" value="3"/>
</dbReference>
<dbReference type="InterPro" id="IPR019734">
    <property type="entry name" value="TPR_rpt"/>
</dbReference>
<reference evidence="6" key="2">
    <citation type="submission" date="2023-07" db="EMBL/GenBank/DDBJ databases">
        <title>Genome-based characterization of strain KMM 296 and proposal for reclassification of Cobetia litoralis and Cobetia pacifica, and emended description of the species Cobetia amphilecti and Cobetia marina.</title>
        <authorList>
            <person name="Balabanova L."/>
            <person name="Nedashkovskaya O."/>
        </authorList>
    </citation>
    <scope>NUCLEOTIDE SEQUENCE [LARGE SCALE GENOMIC DNA]</scope>
    <source>
        <strain evidence="6">NRIC 0815</strain>
    </source>
</reference>
<gene>
    <name evidence="5" type="primary">pilW</name>
    <name evidence="5" type="ORF">QLT01_13785</name>
</gene>
<evidence type="ECO:0000256" key="2">
    <source>
        <dbReference type="ARBA" id="ARBA00022803"/>
    </source>
</evidence>
<dbReference type="GeneID" id="97327551"/>
<dbReference type="EMBL" id="JASCSA010000012">
    <property type="protein sequence ID" value="MDI5885420.1"/>
    <property type="molecule type" value="Genomic_DNA"/>
</dbReference>
<dbReference type="InterPro" id="IPR011990">
    <property type="entry name" value="TPR-like_helical_dom_sf"/>
</dbReference>
<dbReference type="PANTHER" id="PTHR45586:SF1">
    <property type="entry name" value="LIPOPOLYSACCHARIDE ASSEMBLY PROTEIN B"/>
    <property type="match status" value="1"/>
</dbReference>
<dbReference type="InterPro" id="IPR051012">
    <property type="entry name" value="CellSynth/LPSAsmb/PSIAsmb"/>
</dbReference>
<dbReference type="RefSeq" id="WP_284727243.1">
    <property type="nucleotide sequence ID" value="NZ_CP136695.1"/>
</dbReference>
<name>A0ABT6USU3_9GAMM</name>
<keyword evidence="2 3" id="KW-0802">TPR repeat</keyword>
<protein>
    <submittedName>
        <fullName evidence="5">Type IV pilus biogenesis/stability protein PilW</fullName>
    </submittedName>
</protein>
<keyword evidence="1" id="KW-0677">Repeat</keyword>
<evidence type="ECO:0000256" key="3">
    <source>
        <dbReference type="PROSITE-ProRule" id="PRU00339"/>
    </source>
</evidence>
<accession>A0ABT6USU3</accession>
<dbReference type="Gene3D" id="1.25.40.10">
    <property type="entry name" value="Tetratricopeptide repeat domain"/>
    <property type="match status" value="1"/>
</dbReference>
<dbReference type="PROSITE" id="PS50005">
    <property type="entry name" value="TPR"/>
    <property type="match status" value="3"/>
</dbReference>
<feature type="region of interest" description="Disordered" evidence="4">
    <location>
        <begin position="1"/>
        <end position="20"/>
    </location>
</feature>
<dbReference type="PROSITE" id="PS50293">
    <property type="entry name" value="TPR_REGION"/>
    <property type="match status" value="1"/>
</dbReference>
<evidence type="ECO:0000256" key="1">
    <source>
        <dbReference type="ARBA" id="ARBA00022737"/>
    </source>
</evidence>
<dbReference type="SUPFAM" id="SSF48452">
    <property type="entry name" value="TPR-like"/>
    <property type="match status" value="1"/>
</dbReference>
<dbReference type="NCBIfam" id="TIGR02521">
    <property type="entry name" value="type_IV_pilW"/>
    <property type="match status" value="1"/>
</dbReference>
<evidence type="ECO:0000313" key="6">
    <source>
        <dbReference type="Proteomes" id="UP001229025"/>
    </source>
</evidence>
<comment type="caution">
    <text evidence="5">The sequence shown here is derived from an EMBL/GenBank/DDBJ whole genome shotgun (WGS) entry which is preliminary data.</text>
</comment>
<evidence type="ECO:0000256" key="4">
    <source>
        <dbReference type="SAM" id="MobiDB-lite"/>
    </source>
</evidence>
<feature type="repeat" description="TPR" evidence="3">
    <location>
        <begin position="127"/>
        <end position="160"/>
    </location>
</feature>
<dbReference type="Pfam" id="PF13432">
    <property type="entry name" value="TPR_16"/>
    <property type="match status" value="1"/>
</dbReference>
<proteinExistence type="predicted"/>
<organism evidence="5 6">
    <name type="scientific">Cobetia amphilecti</name>
    <dbReference type="NCBI Taxonomy" id="1055104"/>
    <lineage>
        <taxon>Bacteria</taxon>
        <taxon>Pseudomonadati</taxon>
        <taxon>Pseudomonadota</taxon>
        <taxon>Gammaproteobacteria</taxon>
        <taxon>Oceanospirillales</taxon>
        <taxon>Halomonadaceae</taxon>
        <taxon>Cobetia</taxon>
    </lineage>
</organism>
<dbReference type="PANTHER" id="PTHR45586">
    <property type="entry name" value="TPR REPEAT-CONTAINING PROTEIN PA4667"/>
    <property type="match status" value="1"/>
</dbReference>
<dbReference type="Pfam" id="PF13424">
    <property type="entry name" value="TPR_12"/>
    <property type="match status" value="1"/>
</dbReference>
<sequence>MSLHSREDCMPSRLPRHRTNEHDPVAHHSVAQGTVAQGPCQHDSHTRTAARGITRRTRALLLCLGFAGLTLAGCATRVETNDPYAPPDDNKASNAYVELGEAYLGRNQLQRADSAFQKALKLQSSNAEAKAGLAMIYQRQGENVLADDYFNQAISSDPSFTRARNNYAAFLYSRGEYVEACRQLEIAAEDLTYDNRGQLYTNLGRCQLQLGKTSEAAKSFERAVKINPRESEAWLAVARMSHDAGDNDAAQSALSRYFRLAGTDSDSLALAVDVATARGDSRLADLYSRQLEQVMTRESGRAVIRTP</sequence>
<feature type="repeat" description="TPR" evidence="3">
    <location>
        <begin position="197"/>
        <end position="230"/>
    </location>
</feature>
<reference evidence="5 6" key="1">
    <citation type="submission" date="2023-04" db="EMBL/GenBank/DDBJ databases">
        <authorList>
            <person name="Otstavnykh N."/>
            <person name="Seitkalieva A."/>
            <person name="Bystritskaya E."/>
        </authorList>
    </citation>
    <scope>NUCLEOTIDE SEQUENCE [LARGE SCALE GENOMIC DNA]</scope>
    <source>
        <strain evidence="5 6">NRIC 0815</strain>
    </source>
</reference>
<dbReference type="InterPro" id="IPR013360">
    <property type="entry name" value="Pilus_4_PilW"/>
</dbReference>